<keyword evidence="3" id="KW-1185">Reference proteome</keyword>
<feature type="signal peptide" evidence="1">
    <location>
        <begin position="1"/>
        <end position="22"/>
    </location>
</feature>
<organism evidence="2 3">
    <name type="scientific">Rufibacter sediminis</name>
    <dbReference type="NCBI Taxonomy" id="2762756"/>
    <lineage>
        <taxon>Bacteria</taxon>
        <taxon>Pseudomonadati</taxon>
        <taxon>Bacteroidota</taxon>
        <taxon>Cytophagia</taxon>
        <taxon>Cytophagales</taxon>
        <taxon>Hymenobacteraceae</taxon>
        <taxon>Rufibacter</taxon>
    </lineage>
</organism>
<dbReference type="InterPro" id="IPR051200">
    <property type="entry name" value="Host-pathogen_enzymatic-act"/>
</dbReference>
<dbReference type="InterPro" id="IPR011964">
    <property type="entry name" value="YVTN_b-propeller_repeat"/>
</dbReference>
<reference evidence="2 3" key="1">
    <citation type="journal article" date="2019" name="Int. J. Syst. Evol. Microbiol.">
        <title>Rufibacter sediminis sp. nov., isolated from freshwater lake sediment.</title>
        <authorList>
            <person name="Qu J.H."/>
            <person name="Zhang L.J."/>
            <person name="Fu Y.H."/>
            <person name="Li H.F."/>
        </authorList>
    </citation>
    <scope>NUCLEOTIDE SEQUENCE [LARGE SCALE GENOMIC DNA]</scope>
    <source>
        <strain evidence="2 3">H-1</strain>
    </source>
</reference>
<dbReference type="Proteomes" id="UP000659698">
    <property type="component" value="Unassembled WGS sequence"/>
</dbReference>
<dbReference type="PANTHER" id="PTHR47197">
    <property type="entry name" value="PROTEIN NIRF"/>
    <property type="match status" value="1"/>
</dbReference>
<feature type="chain" id="PRO_5047130126" description="40-residue YVTN family beta-propeller repeat-containing protein" evidence="1">
    <location>
        <begin position="23"/>
        <end position="350"/>
    </location>
</feature>
<comment type="caution">
    <text evidence="2">The sequence shown here is derived from an EMBL/GenBank/DDBJ whole genome shotgun (WGS) entry which is preliminary data.</text>
</comment>
<dbReference type="EMBL" id="JACOAF010000044">
    <property type="protein sequence ID" value="MBC3541888.1"/>
    <property type="molecule type" value="Genomic_DNA"/>
</dbReference>
<proteinExistence type="predicted"/>
<accession>A0ABR6VXP6</accession>
<sequence length="350" mass="37521">MKITTFKKYLLYVALGSSSFLAVSCDNDDESTPKGAYEHGVFILNEGNYGTPTAEVSYLSPDEKTFLPDLFNQVNNRPLGDAAQSITFVGDKAYIAVNNSEKIEVVDAYSFVSKGVINGLKIPRYLAALNSSKAYVSEYVGYDFFGYTGPGRVSVLDLTTNTVTKTINVGLLPEGVLLYNGKLYVANSGGNTVSVINTTTDAVEATLNVGDSPKHLVLDANNKIWVLRGGYDGPGALVKIDPASNNALTTYSFPQGTSSAGQLTINGAKNMLYYSYNGKIYAMSTTATTVPTTALINRSPYGLGIDPETNVLYLGTGGYSSNGWAVRYQASGALIDSFQVRILPNGFTFR</sequence>
<dbReference type="PROSITE" id="PS51257">
    <property type="entry name" value="PROKAR_LIPOPROTEIN"/>
    <property type="match status" value="1"/>
</dbReference>
<name>A0ABR6VXP6_9BACT</name>
<dbReference type="Gene3D" id="2.130.10.10">
    <property type="entry name" value="YVTN repeat-like/Quinoprotein amine dehydrogenase"/>
    <property type="match status" value="1"/>
</dbReference>
<dbReference type="NCBIfam" id="TIGR02276">
    <property type="entry name" value="beta_rpt_yvtn"/>
    <property type="match status" value="1"/>
</dbReference>
<evidence type="ECO:0000256" key="1">
    <source>
        <dbReference type="SAM" id="SignalP"/>
    </source>
</evidence>
<protein>
    <recommendedName>
        <fullName evidence="4">40-residue YVTN family beta-propeller repeat-containing protein</fullName>
    </recommendedName>
</protein>
<dbReference type="Pfam" id="PF16819">
    <property type="entry name" value="DUF5074"/>
    <property type="match status" value="1"/>
</dbReference>
<evidence type="ECO:0008006" key="4">
    <source>
        <dbReference type="Google" id="ProtNLM"/>
    </source>
</evidence>
<dbReference type="PANTHER" id="PTHR47197:SF3">
    <property type="entry name" value="DIHYDRO-HEME D1 DEHYDROGENASE"/>
    <property type="match status" value="1"/>
</dbReference>
<keyword evidence="1" id="KW-0732">Signal</keyword>
<dbReference type="InterPro" id="IPR015943">
    <property type="entry name" value="WD40/YVTN_repeat-like_dom_sf"/>
</dbReference>
<evidence type="ECO:0000313" key="3">
    <source>
        <dbReference type="Proteomes" id="UP000659698"/>
    </source>
</evidence>
<evidence type="ECO:0000313" key="2">
    <source>
        <dbReference type="EMBL" id="MBC3541888.1"/>
    </source>
</evidence>
<dbReference type="InterPro" id="IPR031815">
    <property type="entry name" value="DUF5074"/>
</dbReference>
<dbReference type="RefSeq" id="WP_186641266.1">
    <property type="nucleotide sequence ID" value="NZ_JACOAF010000044.1"/>
</dbReference>
<dbReference type="SUPFAM" id="SSF63825">
    <property type="entry name" value="YWTD domain"/>
    <property type="match status" value="1"/>
</dbReference>
<gene>
    <name evidence="2" type="ORF">H7U12_19505</name>
</gene>